<organism evidence="1 2">
    <name type="scientific">Shewanella xiamenensis</name>
    <dbReference type="NCBI Taxonomy" id="332186"/>
    <lineage>
        <taxon>Bacteria</taxon>
        <taxon>Pseudomonadati</taxon>
        <taxon>Pseudomonadota</taxon>
        <taxon>Gammaproteobacteria</taxon>
        <taxon>Alteromonadales</taxon>
        <taxon>Shewanellaceae</taxon>
        <taxon>Shewanella</taxon>
    </lineage>
</organism>
<evidence type="ECO:0000313" key="2">
    <source>
        <dbReference type="Proteomes" id="UP001159075"/>
    </source>
</evidence>
<gene>
    <name evidence="1" type="ORF">ODY93_13065</name>
</gene>
<dbReference type="EMBL" id="JAOTLW010000013">
    <property type="protein sequence ID" value="MDI5832502.1"/>
    <property type="molecule type" value="Genomic_DNA"/>
</dbReference>
<evidence type="ECO:0000313" key="1">
    <source>
        <dbReference type="EMBL" id="MDI5832502.1"/>
    </source>
</evidence>
<proteinExistence type="predicted"/>
<dbReference type="RefSeq" id="WP_282679467.1">
    <property type="nucleotide sequence ID" value="NZ_CP106875.1"/>
</dbReference>
<protein>
    <submittedName>
        <fullName evidence="1">Uncharacterized protein</fullName>
    </submittedName>
</protein>
<reference evidence="1 2" key="1">
    <citation type="submission" date="2022-09" db="EMBL/GenBank/DDBJ databases">
        <title>The outer-membrane cytochrome OmcA is essential for infection of Shewanella oneidensis by a zebrafish-associated bacteriophage.</title>
        <authorList>
            <person name="Grenfell A.W."/>
            <person name="Intile P."/>
            <person name="Mcfarlane J."/>
            <person name="Leung D."/>
            <person name="Abdalla K."/>
            <person name="Wold M."/>
            <person name="Kees E."/>
            <person name="Gralnick J."/>
        </authorList>
    </citation>
    <scope>NUCLEOTIDE SEQUENCE [LARGE SCALE GENOMIC DNA]</scope>
    <source>
        <strain evidence="1 2">NF-5</strain>
    </source>
</reference>
<name>A0ABT6UDF6_9GAMM</name>
<comment type="caution">
    <text evidence="1">The sequence shown here is derived from an EMBL/GenBank/DDBJ whole genome shotgun (WGS) entry which is preliminary data.</text>
</comment>
<dbReference type="Proteomes" id="UP001159075">
    <property type="component" value="Unassembled WGS sequence"/>
</dbReference>
<accession>A0ABT6UDF6</accession>
<keyword evidence="2" id="KW-1185">Reference proteome</keyword>
<sequence length="294" mass="32892">MNIVNELRELVLNTNRVAMASDTTAIDSILKDARTLAEKLPVTALDNLLKSFNNNFLIDEYDAAWPLLLASLAFEHLCENKKADALRKVIDDNVTKCEVVEDYDWGYFTDDLNQYLVKDCESLVNFFVITSVVIISNREMEVNTAVSAPQQLNINLIAAKIAQEINGGEFSINDEFGYCFDNGSFLTLSESVIEVPEAEIQVLKNHLPYLEFTDLGLSNEAAYQYACAKDESLDVPYTAIFTGAANTNKEAFTLFARDKSQAESIFTSTYPESTLIDMMCIDNAKTALILNQEY</sequence>